<organism evidence="4 5">
    <name type="scientific">Pedosphaera parvula (strain Ellin514)</name>
    <dbReference type="NCBI Taxonomy" id="320771"/>
    <lineage>
        <taxon>Bacteria</taxon>
        <taxon>Pseudomonadati</taxon>
        <taxon>Verrucomicrobiota</taxon>
        <taxon>Pedosphaerae</taxon>
        <taxon>Pedosphaerales</taxon>
        <taxon>Pedosphaeraceae</taxon>
        <taxon>Pedosphaera</taxon>
    </lineage>
</organism>
<dbReference type="InterPro" id="IPR011108">
    <property type="entry name" value="RMMBL"/>
</dbReference>
<dbReference type="InterPro" id="IPR050698">
    <property type="entry name" value="MBL"/>
</dbReference>
<dbReference type="Proteomes" id="UP000003688">
    <property type="component" value="Unassembled WGS sequence"/>
</dbReference>
<gene>
    <name evidence="4" type="ORF">Cflav_PD4280</name>
</gene>
<dbReference type="GO" id="GO:0004521">
    <property type="term" value="F:RNA endonuclease activity"/>
    <property type="evidence" value="ECO:0007669"/>
    <property type="project" value="TreeGrafter"/>
</dbReference>
<dbReference type="Pfam" id="PF00753">
    <property type="entry name" value="Lactamase_B"/>
    <property type="match status" value="1"/>
</dbReference>
<dbReference type="EMBL" id="ABOX02000009">
    <property type="protein sequence ID" value="EEF61601.1"/>
    <property type="molecule type" value="Genomic_DNA"/>
</dbReference>
<evidence type="ECO:0000259" key="2">
    <source>
        <dbReference type="SMART" id="SM00849"/>
    </source>
</evidence>
<keyword evidence="1" id="KW-0378">Hydrolase</keyword>
<dbReference type="Gene3D" id="3.60.15.10">
    <property type="entry name" value="Ribonuclease Z/Hydroxyacylglutathione hydrolase-like"/>
    <property type="match status" value="1"/>
</dbReference>
<dbReference type="PANTHER" id="PTHR11203">
    <property type="entry name" value="CLEAVAGE AND POLYADENYLATION SPECIFICITY FACTOR FAMILY MEMBER"/>
    <property type="match status" value="1"/>
</dbReference>
<dbReference type="GO" id="GO:0016787">
    <property type="term" value="F:hydrolase activity"/>
    <property type="evidence" value="ECO:0007669"/>
    <property type="project" value="UniProtKB-KW"/>
</dbReference>
<evidence type="ECO:0000259" key="3">
    <source>
        <dbReference type="SMART" id="SM01027"/>
    </source>
</evidence>
<dbReference type="SMART" id="SM01027">
    <property type="entry name" value="Beta-Casp"/>
    <property type="match status" value="1"/>
</dbReference>
<keyword evidence="5" id="KW-1185">Reference proteome</keyword>
<evidence type="ECO:0000256" key="1">
    <source>
        <dbReference type="ARBA" id="ARBA00022801"/>
    </source>
</evidence>
<sequence>MRIVNLNPDSDIGASAWFLELEGHRLLMDAGVHPKREGRASLPLYNLVDKEEVDAIAITHCHHDHVGSLPVALRYFPKAHVLMTELSYFLVERVLHNSVNVMTRQRDEMGIKEYPLYTHDQVDDIAPVFQGFKYNREVDWAAFHKTRAGLPSPTLEFYDAGHALGSAGVMVRGGKQTVFYTGDVCFQDQTILKGARFEDVKADVLVMETTRGNREVQKDFTRAAELERLCQAIERVQKRKGCILIPTFALGRTQEILAMLALMTRSGRIRQQPIYIGGLGRVFTEIYDLEAHRTHRQLSNLQLREALNLVVLEKGQAQNMKLSGGRIFVMTAGMMSENTAAHDLAARMIGDERQAIFFVGYADGDTPGGRLKAAKPGETFVFSGSAGEVTRKCELEDFDLTAHANREDLLDFVSRVSPHTVLLGHGDEVSRQWFAQQIVARHPKIKVIQPKPGESVSLP</sequence>
<dbReference type="SMART" id="SM00849">
    <property type="entry name" value="Lactamase_B"/>
    <property type="match status" value="1"/>
</dbReference>
<dbReference type="InterPro" id="IPR001279">
    <property type="entry name" value="Metallo-B-lactamas"/>
</dbReference>
<dbReference type="PANTHER" id="PTHR11203:SF37">
    <property type="entry name" value="INTEGRATOR COMPLEX SUBUNIT 11"/>
    <property type="match status" value="1"/>
</dbReference>
<dbReference type="RefSeq" id="WP_007414493.1">
    <property type="nucleotide sequence ID" value="NZ_ABOX02000009.1"/>
</dbReference>
<dbReference type="AlphaFoldDB" id="B9XFA3"/>
<dbReference type="Pfam" id="PF07521">
    <property type="entry name" value="RMMBL"/>
    <property type="match status" value="1"/>
</dbReference>
<dbReference type="InterPro" id="IPR022712">
    <property type="entry name" value="Beta_Casp"/>
</dbReference>
<evidence type="ECO:0000313" key="5">
    <source>
        <dbReference type="Proteomes" id="UP000003688"/>
    </source>
</evidence>
<protein>
    <submittedName>
        <fullName evidence="4">Beta-lactamase domain protein</fullName>
    </submittedName>
</protein>
<proteinExistence type="predicted"/>
<reference evidence="4 5" key="1">
    <citation type="journal article" date="2011" name="J. Bacteriol.">
        <title>Genome sequence of 'Pedosphaera parvula' Ellin514, an aerobic Verrucomicrobial isolate from pasture soil.</title>
        <authorList>
            <person name="Kant R."/>
            <person name="van Passel M.W."/>
            <person name="Sangwan P."/>
            <person name="Palva A."/>
            <person name="Lucas S."/>
            <person name="Copeland A."/>
            <person name="Lapidus A."/>
            <person name="Glavina Del Rio T."/>
            <person name="Dalin E."/>
            <person name="Tice H."/>
            <person name="Bruce D."/>
            <person name="Goodwin L."/>
            <person name="Pitluck S."/>
            <person name="Chertkov O."/>
            <person name="Larimer F.W."/>
            <person name="Land M.L."/>
            <person name="Hauser L."/>
            <person name="Brettin T.S."/>
            <person name="Detter J.C."/>
            <person name="Han S."/>
            <person name="de Vos W.M."/>
            <person name="Janssen P.H."/>
            <person name="Smidt H."/>
        </authorList>
    </citation>
    <scope>NUCLEOTIDE SEQUENCE [LARGE SCALE GENOMIC DNA]</scope>
    <source>
        <strain evidence="4 5">Ellin514</strain>
    </source>
</reference>
<dbReference type="STRING" id="320771.Cflav_PD4280"/>
<feature type="domain" description="Metallo-beta-lactamase" evidence="2">
    <location>
        <begin position="13"/>
        <end position="233"/>
    </location>
</feature>
<name>B9XFA3_PEDPL</name>
<accession>B9XFA3</accession>
<dbReference type="InterPro" id="IPR036866">
    <property type="entry name" value="RibonucZ/Hydroxyglut_hydro"/>
</dbReference>
<evidence type="ECO:0000313" key="4">
    <source>
        <dbReference type="EMBL" id="EEF61601.1"/>
    </source>
</evidence>
<dbReference type="Gene3D" id="3.40.50.10890">
    <property type="match status" value="1"/>
</dbReference>
<feature type="domain" description="Beta-Casp" evidence="3">
    <location>
        <begin position="253"/>
        <end position="371"/>
    </location>
</feature>
<dbReference type="SUPFAM" id="SSF56281">
    <property type="entry name" value="Metallo-hydrolase/oxidoreductase"/>
    <property type="match status" value="1"/>
</dbReference>
<dbReference type="Pfam" id="PF10996">
    <property type="entry name" value="Beta-Casp"/>
    <property type="match status" value="1"/>
</dbReference>
<comment type="caution">
    <text evidence="4">The sequence shown here is derived from an EMBL/GenBank/DDBJ whole genome shotgun (WGS) entry which is preliminary data.</text>
</comment>
<dbReference type="OrthoDB" id="9803916at2"/>